<dbReference type="InterPro" id="IPR000873">
    <property type="entry name" value="AMP-dep_synth/lig_dom"/>
</dbReference>
<dbReference type="InterPro" id="IPR023213">
    <property type="entry name" value="CAT-like_dom_sf"/>
</dbReference>
<dbReference type="SMART" id="SM00823">
    <property type="entry name" value="PKS_PP"/>
    <property type="match status" value="1"/>
</dbReference>
<dbReference type="Gene3D" id="3.40.50.980">
    <property type="match status" value="2"/>
</dbReference>
<dbReference type="PANTHER" id="PTHR45527:SF1">
    <property type="entry name" value="FATTY ACID SYNTHASE"/>
    <property type="match status" value="1"/>
</dbReference>
<evidence type="ECO:0000256" key="5">
    <source>
        <dbReference type="ARBA" id="ARBA00022737"/>
    </source>
</evidence>
<dbReference type="Gene3D" id="2.30.38.10">
    <property type="entry name" value="Luciferase, Domain 3"/>
    <property type="match status" value="1"/>
</dbReference>
<keyword evidence="7" id="KW-0511">Multifunctional enzyme</keyword>
<dbReference type="Pfam" id="PF13193">
    <property type="entry name" value="AMP-binding_C"/>
    <property type="match status" value="1"/>
</dbReference>
<dbReference type="SUPFAM" id="SSF56801">
    <property type="entry name" value="Acetyl-CoA synthetase-like"/>
    <property type="match status" value="1"/>
</dbReference>
<dbReference type="PROSITE" id="PS00455">
    <property type="entry name" value="AMP_BINDING"/>
    <property type="match status" value="1"/>
</dbReference>
<dbReference type="SUPFAM" id="SSF47336">
    <property type="entry name" value="ACP-like"/>
    <property type="match status" value="1"/>
</dbReference>
<gene>
    <name evidence="9" type="ORF">WMW72_04740</name>
</gene>
<comment type="similarity">
    <text evidence="2">Belongs to the ATP-dependent AMP-binding enzyme family.</text>
</comment>
<dbReference type="Gene3D" id="1.10.1200.10">
    <property type="entry name" value="ACP-like"/>
    <property type="match status" value="1"/>
</dbReference>
<keyword evidence="5" id="KW-0677">Repeat</keyword>
<evidence type="ECO:0000256" key="6">
    <source>
        <dbReference type="ARBA" id="ARBA00023194"/>
    </source>
</evidence>
<protein>
    <submittedName>
        <fullName evidence="9">Amino acid adenylation domain-containing protein</fullName>
    </submittedName>
</protein>
<keyword evidence="6" id="KW-0045">Antibiotic biosynthesis</keyword>
<dbReference type="Pfam" id="PF00550">
    <property type="entry name" value="PP-binding"/>
    <property type="match status" value="1"/>
</dbReference>
<keyword evidence="3" id="KW-0596">Phosphopantetheine</keyword>
<dbReference type="InterPro" id="IPR001242">
    <property type="entry name" value="Condensation_dom"/>
</dbReference>
<evidence type="ECO:0000313" key="9">
    <source>
        <dbReference type="EMBL" id="MEK8127215.1"/>
    </source>
</evidence>
<dbReference type="Proteomes" id="UP001469365">
    <property type="component" value="Unassembled WGS sequence"/>
</dbReference>
<dbReference type="InterPro" id="IPR020806">
    <property type="entry name" value="PKS_PP-bd"/>
</dbReference>
<comment type="caution">
    <text evidence="9">The sequence shown here is derived from an EMBL/GenBank/DDBJ whole genome shotgun (WGS) entry which is preliminary data.</text>
</comment>
<comment type="cofactor">
    <cofactor evidence="1">
        <name>pantetheine 4'-phosphate</name>
        <dbReference type="ChEBI" id="CHEBI:47942"/>
    </cofactor>
</comment>
<dbReference type="NCBIfam" id="TIGR01733">
    <property type="entry name" value="AA-adenyl-dom"/>
    <property type="match status" value="1"/>
</dbReference>
<dbReference type="Pfam" id="PF00668">
    <property type="entry name" value="Condensation"/>
    <property type="match status" value="1"/>
</dbReference>
<dbReference type="Gene3D" id="3.30.559.10">
    <property type="entry name" value="Chloramphenicol acetyltransferase-like domain"/>
    <property type="match status" value="1"/>
</dbReference>
<dbReference type="InterPro" id="IPR020845">
    <property type="entry name" value="AMP-binding_CS"/>
</dbReference>
<dbReference type="Pfam" id="PF00501">
    <property type="entry name" value="AMP-binding"/>
    <property type="match status" value="1"/>
</dbReference>
<dbReference type="EMBL" id="JBBPCC010000002">
    <property type="protein sequence ID" value="MEK8127215.1"/>
    <property type="molecule type" value="Genomic_DNA"/>
</dbReference>
<accession>A0ABU9DGL0</accession>
<feature type="domain" description="Carrier" evidence="8">
    <location>
        <begin position="981"/>
        <end position="1056"/>
    </location>
</feature>
<dbReference type="InterPro" id="IPR010071">
    <property type="entry name" value="AA_adenyl_dom"/>
</dbReference>
<evidence type="ECO:0000256" key="1">
    <source>
        <dbReference type="ARBA" id="ARBA00001957"/>
    </source>
</evidence>
<evidence type="ECO:0000256" key="3">
    <source>
        <dbReference type="ARBA" id="ARBA00022450"/>
    </source>
</evidence>
<dbReference type="InterPro" id="IPR045851">
    <property type="entry name" value="AMP-bd_C_sf"/>
</dbReference>
<dbReference type="InterPro" id="IPR025110">
    <property type="entry name" value="AMP-bd_C"/>
</dbReference>
<keyword evidence="10" id="KW-1185">Reference proteome</keyword>
<proteinExistence type="inferred from homology"/>
<dbReference type="RefSeq" id="WP_341414271.1">
    <property type="nucleotide sequence ID" value="NZ_JBBPCC010000002.1"/>
</dbReference>
<dbReference type="PROSITE" id="PS50075">
    <property type="entry name" value="CARRIER"/>
    <property type="match status" value="1"/>
</dbReference>
<sequence>MNGTQADKIDRREVEDVWALSPMQEGLLFHYVMEPESAQYLEQLVLRLLGDIDPDCFRQSWQAVMNANEILRTVYRWEKLDKPVQIIRKHREPSISFVDLSELDELGREAALAVLQERDKAEGIDLRREPFRLALCRLGRSTYALILTYHHILLDGWSTGILLKEFMSAYQALSGNRPWVPPVKPSYKTFLIYIQSQDAQKRESFWRSYLSGFETKTPLPIDKRKKERVTVTHHENLLLAGDAWDRLHACAAREELTVADILYSAWGLLLHRYGNTGDIVFGTTVSGRPPELRGADGMVGLLIHTLPLRVRITGDLTVSGLLAQVSASSREREEHQAVPLADLKQYASFTGTESLFDSIVVIENYPLDQAVRGSGGPLTLTGHAMLESTNFPLALTVTSLNPLQVQLQYNAELFKLETVQALGRHFVRLLDALTREGNVRLASIRMLDEAEVTKLTQSFRDTAVAYPEHRSVHELFEEQAAKQPDAVALQFLDQTMTYGQLNAQANRVARFVRNLGIGENDVIGLMAERSLDMIVGIFGILKAGAAYVPIDPDYPQERIAYLLGHSRTEVLLTAGRRARAAAYGANTRVFAVSEIVSDESWDDRNLNLSLDPDRLIYVLYTSGSTGNPKGVMIRTRAFVNLLHWFTTEFRIGADDHVLLIAPSSFDLAQKNFYCTLVTGGKLTLFDPGPYDYNRMSDVIHSHRITLLNCSPSAFYPLIDFNETTDFIRLSPLREVFLGGEPIHVNRLSAWLRSPRFRAEIVNTYGPTECTDIAAFYRMKPSETGQAPTIPIGQSIYNTQLYVLDASLQLLPDGRIGELYIGGAGLAKGYYQAPELTEERFVPHPFVEGERLYRTGDLVRWLPDGQLDYIGRTDYQVKIRGMRIELAEIEAVLLRHEAVEEVVVIDWQSAGDAKYLCAYLLCVTEAGVDAIRDYAASRLPDYMVPSYFIPLEYMPLTPNGKIDKKALPEPRVSRQADPSAWDGGSETELKLAAIWQQILGHGQVGREDPFFEIGGNSILLFKLHSEIERSYPNKVKITDLFTYPTIAKLARVIEADLQPKRPAYEPQYVFLEQNVTEDLEESRESKSVMFDLPASSYRDLVRAGQDVGATEEDACLAMLLYLLLSAFSSSEEVEVLRAHPRYEGEWQPIAASLSGLDGFGDLFRLVHEQRTQESPRMYTGQEVVSGTQAGPSERGILPAFVWDHGNSHSGAADDLAGLDLIWRMTVRGQSVQGSCTFNPQKIRRDTVLEMTEGYAELIRMFAEQREKAVTAHE</sequence>
<dbReference type="CDD" id="cd05930">
    <property type="entry name" value="A_NRPS"/>
    <property type="match status" value="1"/>
</dbReference>
<reference evidence="9 10" key="1">
    <citation type="submission" date="2024-04" db="EMBL/GenBank/DDBJ databases">
        <title>draft genome sequnece of Paenibacillus filicis.</title>
        <authorList>
            <person name="Kim D.-U."/>
        </authorList>
    </citation>
    <scope>NUCLEOTIDE SEQUENCE [LARGE SCALE GENOMIC DNA]</scope>
    <source>
        <strain evidence="9 10">KACC14197</strain>
    </source>
</reference>
<evidence type="ECO:0000256" key="2">
    <source>
        <dbReference type="ARBA" id="ARBA00006432"/>
    </source>
</evidence>
<dbReference type="InterPro" id="IPR036736">
    <property type="entry name" value="ACP-like_sf"/>
</dbReference>
<name>A0ABU9DGL0_9BACL</name>
<evidence type="ECO:0000256" key="7">
    <source>
        <dbReference type="ARBA" id="ARBA00023268"/>
    </source>
</evidence>
<dbReference type="InterPro" id="IPR009081">
    <property type="entry name" value="PP-bd_ACP"/>
</dbReference>
<organism evidence="9 10">
    <name type="scientific">Paenibacillus filicis</name>
    <dbReference type="NCBI Taxonomy" id="669464"/>
    <lineage>
        <taxon>Bacteria</taxon>
        <taxon>Bacillati</taxon>
        <taxon>Bacillota</taxon>
        <taxon>Bacilli</taxon>
        <taxon>Bacillales</taxon>
        <taxon>Paenibacillaceae</taxon>
        <taxon>Paenibacillus</taxon>
    </lineage>
</organism>
<dbReference type="Gene3D" id="3.30.559.30">
    <property type="entry name" value="Nonribosomal peptide synthetase, condensation domain"/>
    <property type="match status" value="2"/>
</dbReference>
<dbReference type="CDD" id="cd19543">
    <property type="entry name" value="DCL_NRPS"/>
    <property type="match status" value="1"/>
</dbReference>
<evidence type="ECO:0000313" key="10">
    <source>
        <dbReference type="Proteomes" id="UP001469365"/>
    </source>
</evidence>
<evidence type="ECO:0000256" key="4">
    <source>
        <dbReference type="ARBA" id="ARBA00022553"/>
    </source>
</evidence>
<dbReference type="PANTHER" id="PTHR45527">
    <property type="entry name" value="NONRIBOSOMAL PEPTIDE SYNTHETASE"/>
    <property type="match status" value="1"/>
</dbReference>
<keyword evidence="4" id="KW-0597">Phosphoprotein</keyword>
<dbReference type="SUPFAM" id="SSF52777">
    <property type="entry name" value="CoA-dependent acyltransferases"/>
    <property type="match status" value="3"/>
</dbReference>
<dbReference type="Gene3D" id="3.30.300.30">
    <property type="match status" value="1"/>
</dbReference>
<evidence type="ECO:0000259" key="8">
    <source>
        <dbReference type="PROSITE" id="PS50075"/>
    </source>
</evidence>